<evidence type="ECO:0000313" key="4">
    <source>
        <dbReference type="Proteomes" id="UP000235371"/>
    </source>
</evidence>
<name>A0A2J6TCB9_9HELO</name>
<dbReference type="InParanoid" id="A0A2J6TCB9"/>
<feature type="compositionally biased region" description="Polar residues" evidence="2">
    <location>
        <begin position="343"/>
        <end position="359"/>
    </location>
</feature>
<evidence type="ECO:0000313" key="3">
    <source>
        <dbReference type="EMBL" id="PMD60674.1"/>
    </source>
</evidence>
<dbReference type="AlphaFoldDB" id="A0A2J6TCB9"/>
<evidence type="ECO:0000256" key="1">
    <source>
        <dbReference type="SAM" id="Coils"/>
    </source>
</evidence>
<evidence type="ECO:0000256" key="2">
    <source>
        <dbReference type="SAM" id="MobiDB-lite"/>
    </source>
</evidence>
<gene>
    <name evidence="3" type="ORF">K444DRAFT_629163</name>
</gene>
<proteinExistence type="predicted"/>
<feature type="region of interest" description="Disordered" evidence="2">
    <location>
        <begin position="341"/>
        <end position="412"/>
    </location>
</feature>
<feature type="coiled-coil region" evidence="1">
    <location>
        <begin position="200"/>
        <end position="318"/>
    </location>
</feature>
<reference evidence="3 4" key="1">
    <citation type="submission" date="2016-04" db="EMBL/GenBank/DDBJ databases">
        <title>A degradative enzymes factory behind the ericoid mycorrhizal symbiosis.</title>
        <authorList>
            <consortium name="DOE Joint Genome Institute"/>
            <person name="Martino E."/>
            <person name="Morin E."/>
            <person name="Grelet G."/>
            <person name="Kuo A."/>
            <person name="Kohler A."/>
            <person name="Daghino S."/>
            <person name="Barry K."/>
            <person name="Choi C."/>
            <person name="Cichocki N."/>
            <person name="Clum A."/>
            <person name="Copeland A."/>
            <person name="Hainaut M."/>
            <person name="Haridas S."/>
            <person name="Labutti K."/>
            <person name="Lindquist E."/>
            <person name="Lipzen A."/>
            <person name="Khouja H.-R."/>
            <person name="Murat C."/>
            <person name="Ohm R."/>
            <person name="Olson A."/>
            <person name="Spatafora J."/>
            <person name="Veneault-Fourrey C."/>
            <person name="Henrissat B."/>
            <person name="Grigoriev I."/>
            <person name="Martin F."/>
            <person name="Perotto S."/>
        </authorList>
    </citation>
    <scope>NUCLEOTIDE SEQUENCE [LARGE SCALE GENOMIC DNA]</scope>
    <source>
        <strain evidence="3 4">E</strain>
    </source>
</reference>
<keyword evidence="4" id="KW-1185">Reference proteome</keyword>
<feature type="compositionally biased region" description="Basic residues" evidence="2">
    <location>
        <begin position="452"/>
        <end position="466"/>
    </location>
</feature>
<accession>A0A2J6TCB9</accession>
<dbReference type="Proteomes" id="UP000235371">
    <property type="component" value="Unassembled WGS sequence"/>
</dbReference>
<keyword evidence="1" id="KW-0175">Coiled coil</keyword>
<dbReference type="OrthoDB" id="10328285at2759"/>
<dbReference type="GeneID" id="36591096"/>
<organism evidence="3 4">
    <name type="scientific">Hyaloscypha bicolor E</name>
    <dbReference type="NCBI Taxonomy" id="1095630"/>
    <lineage>
        <taxon>Eukaryota</taxon>
        <taxon>Fungi</taxon>
        <taxon>Dikarya</taxon>
        <taxon>Ascomycota</taxon>
        <taxon>Pezizomycotina</taxon>
        <taxon>Leotiomycetes</taxon>
        <taxon>Helotiales</taxon>
        <taxon>Hyaloscyphaceae</taxon>
        <taxon>Hyaloscypha</taxon>
        <taxon>Hyaloscypha bicolor</taxon>
    </lineage>
</organism>
<protein>
    <submittedName>
        <fullName evidence="3">Uncharacterized protein</fullName>
    </submittedName>
</protein>
<dbReference type="SUPFAM" id="SSF57997">
    <property type="entry name" value="Tropomyosin"/>
    <property type="match status" value="1"/>
</dbReference>
<dbReference type="EMBL" id="KZ613788">
    <property type="protein sequence ID" value="PMD60674.1"/>
    <property type="molecule type" value="Genomic_DNA"/>
</dbReference>
<dbReference type="RefSeq" id="XP_024737578.1">
    <property type="nucleotide sequence ID" value="XM_024883019.1"/>
</dbReference>
<sequence length="483" mass="55127">MDHTWIKLDAVQAIMDKHKLYQEHLELMQKNHPASHRLQEMYHASEVLLSEILLLYSVVETRLYVGKHLNGPNPLENDERFVQEQTQKDGKLLYPRLLRFRTEPEFKNLNEALEDPLAAEENKGAIHRLQQQIAQLNIQKRQQEADKIKSIAQLEGEKASLLAQLGQLQTIHNSLDLQYQSMHHNAQAKDFMISDKVQTITKLEGEKSSLSTQLNSLQQQQESMHRNIQTNNMAISEKTQTINRLEGEKGSLLIQLQTAQKEKGEAEQKMRHAQENHTSLHRVLVMADGRKDELVSKVTVLEQEKLGLQAENKTLNEQIYDLQTQLQRPRSFNAFVAPRQGSAIGSRNPSGGLNRSPESAVSRERAIDNLLYTSSTNPIPPSRQPASFGGNSNSNPSESSASRSRQQVNERFTAPVRRVLNWMSRMSDDQIQEAGLESTIEEFQRGPPSPNHHWRRGCWVKNRKSTRSFDSNEGASRDYDRGV</sequence>
<feature type="region of interest" description="Disordered" evidence="2">
    <location>
        <begin position="441"/>
        <end position="483"/>
    </location>
</feature>
<feature type="compositionally biased region" description="Low complexity" evidence="2">
    <location>
        <begin position="385"/>
        <end position="405"/>
    </location>
</feature>
<feature type="coiled-coil region" evidence="1">
    <location>
        <begin position="119"/>
        <end position="171"/>
    </location>
</feature>